<name>A0ABR1FUP3_AURAN</name>
<feature type="compositionally biased region" description="Pro residues" evidence="1">
    <location>
        <begin position="99"/>
        <end position="108"/>
    </location>
</feature>
<dbReference type="EMBL" id="JBBJCI010000226">
    <property type="protein sequence ID" value="KAK7239104.1"/>
    <property type="molecule type" value="Genomic_DNA"/>
</dbReference>
<keyword evidence="2" id="KW-0418">Kinase</keyword>
<protein>
    <submittedName>
        <fullName evidence="2">Phosphoglycerate kinase</fullName>
    </submittedName>
</protein>
<evidence type="ECO:0000256" key="1">
    <source>
        <dbReference type="SAM" id="MobiDB-lite"/>
    </source>
</evidence>
<evidence type="ECO:0000313" key="3">
    <source>
        <dbReference type="Proteomes" id="UP001363151"/>
    </source>
</evidence>
<feature type="region of interest" description="Disordered" evidence="1">
    <location>
        <begin position="94"/>
        <end position="137"/>
    </location>
</feature>
<feature type="compositionally biased region" description="Basic residues" evidence="1">
    <location>
        <begin position="115"/>
        <end position="128"/>
    </location>
</feature>
<dbReference type="Proteomes" id="UP001363151">
    <property type="component" value="Unassembled WGS sequence"/>
</dbReference>
<proteinExistence type="predicted"/>
<comment type="caution">
    <text evidence="2">The sequence shown here is derived from an EMBL/GenBank/DDBJ whole genome shotgun (WGS) entry which is preliminary data.</text>
</comment>
<dbReference type="GO" id="GO:0016301">
    <property type="term" value="F:kinase activity"/>
    <property type="evidence" value="ECO:0007669"/>
    <property type="project" value="UniProtKB-KW"/>
</dbReference>
<gene>
    <name evidence="2" type="ORF">SO694_00027133</name>
</gene>
<keyword evidence="3" id="KW-1185">Reference proteome</keyword>
<organism evidence="2 3">
    <name type="scientific">Aureococcus anophagefferens</name>
    <name type="common">Harmful bloom alga</name>
    <dbReference type="NCBI Taxonomy" id="44056"/>
    <lineage>
        <taxon>Eukaryota</taxon>
        <taxon>Sar</taxon>
        <taxon>Stramenopiles</taxon>
        <taxon>Ochrophyta</taxon>
        <taxon>Pelagophyceae</taxon>
        <taxon>Pelagomonadales</taxon>
        <taxon>Pelagomonadaceae</taxon>
        <taxon>Aureococcus</taxon>
    </lineage>
</organism>
<reference evidence="2 3" key="1">
    <citation type="submission" date="2024-03" db="EMBL/GenBank/DDBJ databases">
        <title>Aureococcus anophagefferens CCMP1851 and Kratosvirus quantuckense: Draft genome of a second virus-susceptible host strain in the model system.</title>
        <authorList>
            <person name="Chase E."/>
            <person name="Truchon A.R."/>
            <person name="Schepens W."/>
            <person name="Wilhelm S.W."/>
        </authorList>
    </citation>
    <scope>NUCLEOTIDE SEQUENCE [LARGE SCALE GENOMIC DNA]</scope>
    <source>
        <strain evidence="2 3">CCMP1851</strain>
    </source>
</reference>
<evidence type="ECO:0000313" key="2">
    <source>
        <dbReference type="EMBL" id="KAK7239104.1"/>
    </source>
</evidence>
<accession>A0ABR1FUP3</accession>
<sequence>MSLPSSSMMDALTSLWSVDFDLTHSVVALKLARAAFQQPNAPRPVDATAEASATAFAAEAATGRLFPRFSAEVAAKILGFVGWRGLFRLGGRARGARAGPPPATPSPCPACARPRASRRAPRSGRRSRSAPTTRSAAAAGDGVVCDFPRLEDMSRESGSLWRNLLSRLRYVACAARTAPAAPALFVVEILAQDWRDSPADPDHVVASSAARVLGAWATDAFDDDKSFIAGTPGAYYWGRLHVATDGCAPVSRSALWGSYLDLFARVWAWSPCGAVAVVAVRRLGLPGGPASRDAFVPMHPLPDADRPPDDAEWPVVAHVASTFADDGDAMRVASLTFAFTGCRRGGADDQAFLGDKLARVAIWTPAFAGGS</sequence>
<keyword evidence="2" id="KW-0808">Transferase</keyword>